<proteinExistence type="inferred from homology"/>
<dbReference type="InterPro" id="IPR005517">
    <property type="entry name" value="Transl_elong_EFG/EF2_IV"/>
</dbReference>
<dbReference type="InterPro" id="IPR004540">
    <property type="entry name" value="Transl_elong_EFG/EF2"/>
</dbReference>
<dbReference type="InterPro" id="IPR020568">
    <property type="entry name" value="Ribosomal_Su5_D2-typ_SF"/>
</dbReference>
<accession>A0A7I8II05</accession>
<dbReference type="SMART" id="SM00838">
    <property type="entry name" value="EFG_C"/>
    <property type="match status" value="1"/>
</dbReference>
<dbReference type="EMBL" id="CACRZD030000002">
    <property type="protein sequence ID" value="CAA6656502.1"/>
    <property type="molecule type" value="Genomic_DNA"/>
</dbReference>
<dbReference type="Proteomes" id="UP001189122">
    <property type="component" value="Unassembled WGS sequence"/>
</dbReference>
<dbReference type="InterPro" id="IPR000795">
    <property type="entry name" value="T_Tr_GTP-bd_dom"/>
</dbReference>
<dbReference type="InterPro" id="IPR031157">
    <property type="entry name" value="G_TR_CS"/>
</dbReference>
<dbReference type="NCBIfam" id="TIGR00231">
    <property type="entry name" value="small_GTP"/>
    <property type="match status" value="1"/>
</dbReference>
<dbReference type="PRINTS" id="PR00315">
    <property type="entry name" value="ELONGATNFCT"/>
</dbReference>
<reference evidence="10 11" key="1">
    <citation type="submission" date="2019-12" db="EMBL/GenBank/DDBJ databases">
        <authorList>
            <person name="Scholz U."/>
            <person name="Mascher M."/>
            <person name="Fiebig A."/>
        </authorList>
    </citation>
    <scope>NUCLEOTIDE SEQUENCE</scope>
</reference>
<organism evidence="10">
    <name type="scientific">Spirodela intermedia</name>
    <name type="common">Intermediate duckweed</name>
    <dbReference type="NCBI Taxonomy" id="51605"/>
    <lineage>
        <taxon>Eukaryota</taxon>
        <taxon>Viridiplantae</taxon>
        <taxon>Streptophyta</taxon>
        <taxon>Embryophyta</taxon>
        <taxon>Tracheophyta</taxon>
        <taxon>Spermatophyta</taxon>
        <taxon>Magnoliopsida</taxon>
        <taxon>Liliopsida</taxon>
        <taxon>Araceae</taxon>
        <taxon>Lemnoideae</taxon>
        <taxon>Spirodela</taxon>
    </lineage>
</organism>
<dbReference type="GO" id="GO:0070125">
    <property type="term" value="P:mitochondrial translational elongation"/>
    <property type="evidence" value="ECO:0007669"/>
    <property type="project" value="UniProtKB-UniRule"/>
</dbReference>
<dbReference type="GO" id="GO:0005525">
    <property type="term" value="F:GTP binding"/>
    <property type="evidence" value="ECO:0007669"/>
    <property type="project" value="UniProtKB-UniRule"/>
</dbReference>
<keyword evidence="11" id="KW-1185">Reference proteome</keyword>
<dbReference type="SUPFAM" id="SSF52540">
    <property type="entry name" value="P-loop containing nucleoside triphosphate hydrolases"/>
    <property type="match status" value="1"/>
</dbReference>
<dbReference type="SUPFAM" id="SSF54980">
    <property type="entry name" value="EF-G C-terminal domain-like"/>
    <property type="match status" value="2"/>
</dbReference>
<dbReference type="Pfam" id="PF14492">
    <property type="entry name" value="EFG_III"/>
    <property type="match status" value="1"/>
</dbReference>
<dbReference type="NCBIfam" id="TIGR00484">
    <property type="entry name" value="EF-G"/>
    <property type="match status" value="1"/>
</dbReference>
<evidence type="ECO:0000256" key="5">
    <source>
        <dbReference type="ARBA" id="ARBA00022917"/>
    </source>
</evidence>
<dbReference type="InterPro" id="IPR004161">
    <property type="entry name" value="EFTu-like_2"/>
</dbReference>
<keyword evidence="5 8" id="KW-0648">Protein biosynthesis</keyword>
<dbReference type="UniPathway" id="UPA00345"/>
<dbReference type="Gene3D" id="3.30.230.10">
    <property type="match status" value="1"/>
</dbReference>
<dbReference type="NCBIfam" id="NF009381">
    <property type="entry name" value="PRK12740.1-5"/>
    <property type="match status" value="1"/>
</dbReference>
<dbReference type="GO" id="GO:0003746">
    <property type="term" value="F:translation elongation factor activity"/>
    <property type="evidence" value="ECO:0007669"/>
    <property type="project" value="UniProtKB-UniRule"/>
</dbReference>
<protein>
    <recommendedName>
        <fullName evidence="8">Elongation factor G, mitochondrial</fullName>
        <shortName evidence="8">EF-Gmt</shortName>
    </recommendedName>
    <alternativeName>
        <fullName evidence="8">Elongation factor G 1, mitochondrial</fullName>
        <shortName evidence="8">mEF-G 1</shortName>
    </alternativeName>
    <alternativeName>
        <fullName evidence="8">Elongation factor G1</fullName>
    </alternativeName>
</protein>
<dbReference type="SMART" id="SM00889">
    <property type="entry name" value="EFG_IV"/>
    <property type="match status" value="1"/>
</dbReference>
<dbReference type="FunFam" id="2.40.30.10:FF:000022">
    <property type="entry name" value="Elongation factor G, mitochondrial"/>
    <property type="match status" value="1"/>
</dbReference>
<dbReference type="InterPro" id="IPR009000">
    <property type="entry name" value="Transl_B-barrel_sf"/>
</dbReference>
<dbReference type="FunFam" id="3.30.70.240:FF:000001">
    <property type="entry name" value="Elongation factor G"/>
    <property type="match status" value="1"/>
</dbReference>
<dbReference type="CDD" id="cd16262">
    <property type="entry name" value="EFG_III"/>
    <property type="match status" value="1"/>
</dbReference>
<dbReference type="FunFam" id="3.30.230.10:FF:000003">
    <property type="entry name" value="Elongation factor G"/>
    <property type="match status" value="1"/>
</dbReference>
<dbReference type="PANTHER" id="PTHR43636">
    <property type="entry name" value="ELONGATION FACTOR G, MITOCHONDRIAL"/>
    <property type="match status" value="1"/>
</dbReference>
<feature type="domain" description="Tr-type G" evidence="9">
    <location>
        <begin position="67"/>
        <end position="344"/>
    </location>
</feature>
<evidence type="ECO:0000256" key="1">
    <source>
        <dbReference type="ARBA" id="ARBA00004173"/>
    </source>
</evidence>
<dbReference type="SUPFAM" id="SSF50447">
    <property type="entry name" value="Translation proteins"/>
    <property type="match status" value="1"/>
</dbReference>
<sequence>MATSARWSAIRLLPALRRAETRASVASAASLADLAASPPGLLLLFRSLSTAAARAGKEEARWKEALDKLRNIGISAHIDSGKTTLTERILYYTGRIHEIHEVRGRDGVGAKMDSMDLEREKGITIQSAATYCAWNGYQVNIIDTPGHVDFTIEVERALRVLDGAILVLCSVGGVQSQSITVDRQMRRYEVPRVGFINKLDRMGADPWKVLSQARSKLRHHSAAVQVPIGLEEDFQGLIDLVQLKAYYFQGSSGENVVTADVPLNMEAIVAEKRHELIETVSEVDDKLAEFFLSDEPVSSSDLDMAIRRATISRKFVPVFMGSAFKNKGVQPLLDGVIRYLPCPTEVENYALDQTKNEEKVLLSGSPAGPLVALAFKLEEGRFGQLTYLRIYEGIIRKGDFIINVNTGKKIKVPRLVRMHSDEMEDIQEAYAGQIVAVFGVDCASGDTFTDGSVKYTMTSMNVPEPVMSLAVSPVSKDSGGQFSKALNRFQKEDPTFRVGLDAESGQTIISGMGELHLDIYVERIRREYKVDAAVGKPRVNFRETVTQRADFDYLHKKQSGGQGQYGRVTGYIEPLPAGSPTKFEFENMLVGQAIPSNFIPAIEKGSKKQPTRECNGGSLIGHPVENIRVVLTDGASHAVDSSELAFKLASIYAFRQCYSMAKPVILEPVMLVELKVPTEFQGSVTGDINKRKGLILGNDQDGDDTVITANVPLNNMFGYSTALRSMTQGKGEFTMEYKEHLPVSQDVQMQLVNSYKATRGGD</sequence>
<dbReference type="InterPro" id="IPR005225">
    <property type="entry name" value="Small_GTP-bd"/>
</dbReference>
<evidence type="ECO:0000256" key="8">
    <source>
        <dbReference type="HAMAP-Rule" id="MF_03061"/>
    </source>
</evidence>
<feature type="binding site" evidence="8">
    <location>
        <begin position="143"/>
        <end position="147"/>
    </location>
    <ligand>
        <name>GTP</name>
        <dbReference type="ChEBI" id="CHEBI:37565"/>
    </ligand>
</feature>
<dbReference type="InterPro" id="IPR035649">
    <property type="entry name" value="EFG_V"/>
</dbReference>
<dbReference type="PROSITE" id="PS51722">
    <property type="entry name" value="G_TR_2"/>
    <property type="match status" value="1"/>
</dbReference>
<dbReference type="FunFam" id="3.30.70.870:FF:000001">
    <property type="entry name" value="Elongation factor G"/>
    <property type="match status" value="1"/>
</dbReference>
<dbReference type="SUPFAM" id="SSF54211">
    <property type="entry name" value="Ribosomal protein S5 domain 2-like"/>
    <property type="match status" value="1"/>
</dbReference>
<dbReference type="InterPro" id="IPR035647">
    <property type="entry name" value="EFG_III/V"/>
</dbReference>
<keyword evidence="4 8" id="KW-0251">Elongation factor</keyword>
<dbReference type="InterPro" id="IPR047872">
    <property type="entry name" value="EFG_IV"/>
</dbReference>
<dbReference type="Gene3D" id="2.40.30.10">
    <property type="entry name" value="Translation factors"/>
    <property type="match status" value="1"/>
</dbReference>
<dbReference type="Pfam" id="PF03764">
    <property type="entry name" value="EFG_IV"/>
    <property type="match status" value="1"/>
</dbReference>
<comment type="similarity">
    <text evidence="8">Belongs to the GTP-binding elongation factor family. EF-G/EF-2 subfamily.</text>
</comment>
<comment type="similarity">
    <text evidence="2">Belongs to the TRAFAC class translation factor GTPase superfamily. Classic translation factor GTPase family. EF-G/EF-2 subfamily.</text>
</comment>
<comment type="function">
    <text evidence="8">Mitochondrial GTPase that catalyzes the GTP-dependent ribosomal translocation step during translation elongation. During this step, the ribosome changes from the pre-translocational (PRE) to the post-translocational (POST) state as the newly formed A-site-bound peptidyl-tRNA and P-site-bound deacylated tRNA move to the P and E sites, respectively. Catalyzes the coordinated movement of the two tRNA molecules, the mRNA and conformational changes in the ribosome.</text>
</comment>
<dbReference type="Pfam" id="PF03144">
    <property type="entry name" value="GTP_EFTU_D2"/>
    <property type="match status" value="1"/>
</dbReference>
<comment type="subcellular location">
    <subcellularLocation>
        <location evidence="1 8">Mitochondrion</location>
    </subcellularLocation>
</comment>
<feature type="binding site" evidence="8">
    <location>
        <begin position="197"/>
        <end position="200"/>
    </location>
    <ligand>
        <name>GTP</name>
        <dbReference type="ChEBI" id="CHEBI:37565"/>
    </ligand>
</feature>
<dbReference type="Gene3D" id="3.40.50.300">
    <property type="entry name" value="P-loop containing nucleotide triphosphate hydrolases"/>
    <property type="match status" value="1"/>
</dbReference>
<evidence type="ECO:0000256" key="3">
    <source>
        <dbReference type="ARBA" id="ARBA00022741"/>
    </source>
</evidence>
<dbReference type="CDD" id="cd04097">
    <property type="entry name" value="mtEFG1_C"/>
    <property type="match status" value="1"/>
</dbReference>
<evidence type="ECO:0000256" key="4">
    <source>
        <dbReference type="ARBA" id="ARBA00022768"/>
    </source>
</evidence>
<dbReference type="Pfam" id="PF00009">
    <property type="entry name" value="GTP_EFTU"/>
    <property type="match status" value="1"/>
</dbReference>
<evidence type="ECO:0000256" key="7">
    <source>
        <dbReference type="ARBA" id="ARBA00023134"/>
    </source>
</evidence>
<dbReference type="EMBL" id="LR743589">
    <property type="protein sequence ID" value="CAA2616828.1"/>
    <property type="molecule type" value="Genomic_DNA"/>
</dbReference>
<dbReference type="AlphaFoldDB" id="A0A7I8II05"/>
<dbReference type="InterPro" id="IPR027417">
    <property type="entry name" value="P-loop_NTPase"/>
</dbReference>
<dbReference type="GO" id="GO:0003924">
    <property type="term" value="F:GTPase activity"/>
    <property type="evidence" value="ECO:0007669"/>
    <property type="project" value="UniProtKB-UniRule"/>
</dbReference>
<name>A0A7I8II05_SPIIN</name>
<dbReference type="InterPro" id="IPR014721">
    <property type="entry name" value="Ribsml_uS5_D2-typ_fold_subgr"/>
</dbReference>
<dbReference type="HAMAP" id="MF_00054_B">
    <property type="entry name" value="EF_G_EF_2_B"/>
    <property type="match status" value="1"/>
</dbReference>
<evidence type="ECO:0000259" key="9">
    <source>
        <dbReference type="PROSITE" id="PS51722"/>
    </source>
</evidence>
<gene>
    <name evidence="10" type="ORF">SI7747_02003042</name>
</gene>
<dbReference type="CDD" id="cd01886">
    <property type="entry name" value="EF-G"/>
    <property type="match status" value="1"/>
</dbReference>
<keyword evidence="6 8" id="KW-0496">Mitochondrion</keyword>
<keyword evidence="7 8" id="KW-0342">GTP-binding</keyword>
<dbReference type="InterPro" id="IPR041095">
    <property type="entry name" value="EFG_II"/>
</dbReference>
<evidence type="ECO:0000256" key="6">
    <source>
        <dbReference type="ARBA" id="ARBA00023128"/>
    </source>
</evidence>
<dbReference type="Gene3D" id="3.30.70.240">
    <property type="match status" value="1"/>
</dbReference>
<dbReference type="CDD" id="cd04091">
    <property type="entry name" value="mtEFG1_II_like"/>
    <property type="match status" value="1"/>
</dbReference>
<comment type="pathway">
    <text evidence="8">Protein biosynthesis; polypeptide chain elongation.</text>
</comment>
<dbReference type="FunFam" id="3.40.50.300:FF:000558">
    <property type="entry name" value="Elongation factor G, mitochondrial"/>
    <property type="match status" value="1"/>
</dbReference>
<keyword evidence="3 8" id="KW-0547">Nucleotide-binding</keyword>
<dbReference type="Pfam" id="PF00679">
    <property type="entry name" value="EFG_C"/>
    <property type="match status" value="1"/>
</dbReference>
<dbReference type="InterPro" id="IPR009022">
    <property type="entry name" value="EFG_III"/>
</dbReference>
<dbReference type="CDD" id="cd01434">
    <property type="entry name" value="EFG_mtEFG1_IV"/>
    <property type="match status" value="1"/>
</dbReference>
<dbReference type="Gene3D" id="3.30.70.870">
    <property type="entry name" value="Elongation Factor G (Translational Gtpase), domain 3"/>
    <property type="match status" value="1"/>
</dbReference>
<dbReference type="PROSITE" id="PS00301">
    <property type="entry name" value="G_TR_1"/>
    <property type="match status" value="1"/>
</dbReference>
<evidence type="ECO:0000313" key="10">
    <source>
        <dbReference type="EMBL" id="CAA2616828.1"/>
    </source>
</evidence>
<feature type="binding site" evidence="8">
    <location>
        <begin position="76"/>
        <end position="83"/>
    </location>
    <ligand>
        <name>GTP</name>
        <dbReference type="ChEBI" id="CHEBI:37565"/>
    </ligand>
</feature>
<dbReference type="PANTHER" id="PTHR43636:SF2">
    <property type="entry name" value="ELONGATION FACTOR G, MITOCHONDRIAL"/>
    <property type="match status" value="1"/>
</dbReference>
<evidence type="ECO:0000256" key="2">
    <source>
        <dbReference type="ARBA" id="ARBA00005870"/>
    </source>
</evidence>
<evidence type="ECO:0000313" key="11">
    <source>
        <dbReference type="Proteomes" id="UP001189122"/>
    </source>
</evidence>
<dbReference type="InterPro" id="IPR000640">
    <property type="entry name" value="EFG_V-like"/>
</dbReference>
<dbReference type="GO" id="GO:0005739">
    <property type="term" value="C:mitochondrion"/>
    <property type="evidence" value="ECO:0007669"/>
    <property type="project" value="UniProtKB-SubCell"/>
</dbReference>